<evidence type="ECO:0000256" key="8">
    <source>
        <dbReference type="RuleBase" id="RU000320"/>
    </source>
</evidence>
<comment type="subcellular location">
    <subcellularLocation>
        <location evidence="1">Endomembrane system</location>
        <topology evidence="1">Multi-pass membrane protein</topology>
    </subcellularLocation>
    <subcellularLocation>
        <location evidence="8">Membrane</location>
        <topology evidence="8">Multi-pass membrane protein</topology>
    </subcellularLocation>
</comment>
<evidence type="ECO:0000256" key="4">
    <source>
        <dbReference type="ARBA" id="ARBA00022967"/>
    </source>
</evidence>
<feature type="transmembrane region" description="Helical" evidence="9">
    <location>
        <begin position="401"/>
        <end position="421"/>
    </location>
</feature>
<feature type="transmembrane region" description="Helical" evidence="9">
    <location>
        <begin position="363"/>
        <end position="381"/>
    </location>
</feature>
<proteinExistence type="inferred from homology"/>
<keyword evidence="6" id="KW-0520">NAD</keyword>
<comment type="caution">
    <text evidence="12">The sequence shown here is derived from an EMBL/GenBank/DDBJ whole genome shotgun (WGS) entry which is preliminary data.</text>
</comment>
<evidence type="ECO:0000256" key="7">
    <source>
        <dbReference type="ARBA" id="ARBA00023136"/>
    </source>
</evidence>
<accession>A0A1R1MJU4</accession>
<feature type="transmembrane region" description="Helical" evidence="9">
    <location>
        <begin position="131"/>
        <end position="148"/>
    </location>
</feature>
<reference evidence="12 13" key="1">
    <citation type="submission" date="2016-10" db="EMBL/GenBank/DDBJ databases">
        <title>Genome sequence of a sulfur-reducing bacterium Desulfurobacterium indicum K6013.</title>
        <authorList>
            <person name="Cao J."/>
            <person name="Shao Z."/>
            <person name="Alain K."/>
            <person name="Jebbar M."/>
        </authorList>
    </citation>
    <scope>NUCLEOTIDE SEQUENCE [LARGE SCALE GENOMIC DNA]</scope>
    <source>
        <strain evidence="12 13">K6013</strain>
    </source>
</reference>
<evidence type="ECO:0000259" key="11">
    <source>
        <dbReference type="Pfam" id="PF01059"/>
    </source>
</evidence>
<keyword evidence="4" id="KW-1278">Translocase</keyword>
<feature type="transmembrane region" description="Helical" evidence="9">
    <location>
        <begin position="325"/>
        <end position="343"/>
    </location>
</feature>
<dbReference type="GO" id="GO:0015990">
    <property type="term" value="P:electron transport coupled proton transport"/>
    <property type="evidence" value="ECO:0007669"/>
    <property type="project" value="TreeGrafter"/>
</dbReference>
<dbReference type="InterPro" id="IPR010227">
    <property type="entry name" value="NADH_Q_OxRdtase_chainM/4"/>
</dbReference>
<dbReference type="GO" id="GO:0008137">
    <property type="term" value="F:NADH dehydrogenase (ubiquinone) activity"/>
    <property type="evidence" value="ECO:0007669"/>
    <property type="project" value="InterPro"/>
</dbReference>
<evidence type="ECO:0000256" key="1">
    <source>
        <dbReference type="ARBA" id="ARBA00004127"/>
    </source>
</evidence>
<dbReference type="GO" id="GO:0016020">
    <property type="term" value="C:membrane"/>
    <property type="evidence" value="ECO:0007669"/>
    <property type="project" value="UniProtKB-SubCell"/>
</dbReference>
<evidence type="ECO:0000259" key="10">
    <source>
        <dbReference type="Pfam" id="PF00361"/>
    </source>
</evidence>
<dbReference type="InterPro" id="IPR003918">
    <property type="entry name" value="NADH_UbQ_OxRdtase"/>
</dbReference>
<gene>
    <name evidence="12" type="ORF">BLW93_07450</name>
</gene>
<evidence type="ECO:0000256" key="6">
    <source>
        <dbReference type="ARBA" id="ARBA00023027"/>
    </source>
</evidence>
<feature type="transmembrane region" description="Helical" evidence="9">
    <location>
        <begin position="199"/>
        <end position="220"/>
    </location>
</feature>
<dbReference type="InterPro" id="IPR000260">
    <property type="entry name" value="NADH4_N"/>
</dbReference>
<feature type="transmembrane region" description="Helical" evidence="9">
    <location>
        <begin position="264"/>
        <end position="287"/>
    </location>
</feature>
<dbReference type="RefSeq" id="WP_076713465.1">
    <property type="nucleotide sequence ID" value="NZ_MOEN01000032.1"/>
</dbReference>
<dbReference type="NCBIfam" id="TIGR01972">
    <property type="entry name" value="NDH_I_M"/>
    <property type="match status" value="1"/>
</dbReference>
<keyword evidence="13" id="KW-1185">Reference proteome</keyword>
<dbReference type="GO" id="GO:0048039">
    <property type="term" value="F:ubiquinone binding"/>
    <property type="evidence" value="ECO:0007669"/>
    <property type="project" value="TreeGrafter"/>
</dbReference>
<dbReference type="AlphaFoldDB" id="A0A1R1MJU4"/>
<dbReference type="GO" id="GO:0003954">
    <property type="term" value="F:NADH dehydrogenase activity"/>
    <property type="evidence" value="ECO:0007669"/>
    <property type="project" value="TreeGrafter"/>
</dbReference>
<keyword evidence="7 9" id="KW-0472">Membrane</keyword>
<dbReference type="OrthoDB" id="9807568at2"/>
<evidence type="ECO:0000256" key="2">
    <source>
        <dbReference type="ARBA" id="ARBA00009025"/>
    </source>
</evidence>
<keyword evidence="5 9" id="KW-1133">Transmembrane helix</keyword>
<feature type="transmembrane region" description="Helical" evidence="9">
    <location>
        <begin position="28"/>
        <end position="46"/>
    </location>
</feature>
<organism evidence="12 13">
    <name type="scientific">Desulfurobacterium indicum</name>
    <dbReference type="NCBI Taxonomy" id="1914305"/>
    <lineage>
        <taxon>Bacteria</taxon>
        <taxon>Pseudomonadati</taxon>
        <taxon>Aquificota</taxon>
        <taxon>Aquificia</taxon>
        <taxon>Desulfurobacteriales</taxon>
        <taxon>Desulfurobacteriaceae</taxon>
        <taxon>Desulfurobacterium</taxon>
    </lineage>
</organism>
<comment type="similarity">
    <text evidence="2">Belongs to the complex I subunit 4 family.</text>
</comment>
<dbReference type="InterPro" id="IPR001750">
    <property type="entry name" value="ND/Mrp_TM"/>
</dbReference>
<feature type="transmembrane region" description="Helical" evidence="9">
    <location>
        <begin position="294"/>
        <end position="313"/>
    </location>
</feature>
<keyword evidence="3 8" id="KW-0812">Transmembrane</keyword>
<dbReference type="Proteomes" id="UP000187408">
    <property type="component" value="Unassembled WGS sequence"/>
</dbReference>
<evidence type="ECO:0000256" key="5">
    <source>
        <dbReference type="ARBA" id="ARBA00022989"/>
    </source>
</evidence>
<dbReference type="EMBL" id="MOEN01000032">
    <property type="protein sequence ID" value="OMH40033.1"/>
    <property type="molecule type" value="Genomic_DNA"/>
</dbReference>
<evidence type="ECO:0000256" key="3">
    <source>
        <dbReference type="ARBA" id="ARBA00022692"/>
    </source>
</evidence>
<feature type="transmembrane region" description="Helical" evidence="9">
    <location>
        <begin position="6"/>
        <end position="21"/>
    </location>
</feature>
<feature type="domain" description="NADH:ubiquinone oxidoreductase chain 4 N-terminal" evidence="11">
    <location>
        <begin position="66"/>
        <end position="108"/>
    </location>
</feature>
<evidence type="ECO:0000256" key="9">
    <source>
        <dbReference type="SAM" id="Phobius"/>
    </source>
</evidence>
<evidence type="ECO:0000313" key="12">
    <source>
        <dbReference type="EMBL" id="OMH40033.1"/>
    </source>
</evidence>
<dbReference type="Pfam" id="PF01059">
    <property type="entry name" value="Oxidored_q5_N"/>
    <property type="match status" value="1"/>
</dbReference>
<dbReference type="PANTHER" id="PTHR43507">
    <property type="entry name" value="NADH-UBIQUINONE OXIDOREDUCTASE CHAIN 4"/>
    <property type="match status" value="1"/>
</dbReference>
<feature type="transmembrane region" description="Helical" evidence="9">
    <location>
        <begin position="77"/>
        <end position="100"/>
    </location>
</feature>
<dbReference type="GO" id="GO:0012505">
    <property type="term" value="C:endomembrane system"/>
    <property type="evidence" value="ECO:0007669"/>
    <property type="project" value="UniProtKB-SubCell"/>
</dbReference>
<dbReference type="STRING" id="1914305.BLW93_07450"/>
<dbReference type="PANTHER" id="PTHR43507:SF1">
    <property type="entry name" value="NADH-UBIQUINONE OXIDOREDUCTASE CHAIN 4"/>
    <property type="match status" value="1"/>
</dbReference>
<feature type="transmembrane region" description="Helical" evidence="9">
    <location>
        <begin position="107"/>
        <end position="125"/>
    </location>
</feature>
<feature type="domain" description="NADH:quinone oxidoreductase/Mrp antiporter transmembrane" evidence="10">
    <location>
        <begin position="126"/>
        <end position="405"/>
    </location>
</feature>
<dbReference type="Pfam" id="PF00361">
    <property type="entry name" value="Proton_antipo_M"/>
    <property type="match status" value="1"/>
</dbReference>
<protein>
    <submittedName>
        <fullName evidence="12">NADH-quinone oxidoreductase subunit M</fullName>
    </submittedName>
</protein>
<evidence type="ECO:0000313" key="13">
    <source>
        <dbReference type="Proteomes" id="UP000187408"/>
    </source>
</evidence>
<feature type="transmembrane region" description="Helical" evidence="9">
    <location>
        <begin position="442"/>
        <end position="463"/>
    </location>
</feature>
<dbReference type="PRINTS" id="PR01437">
    <property type="entry name" value="NUOXDRDTASE4"/>
</dbReference>
<feature type="transmembrane region" description="Helical" evidence="9">
    <location>
        <begin position="160"/>
        <end position="179"/>
    </location>
</feature>
<name>A0A1R1MJU4_9BACT</name>
<sequence>MVLTGLILFPIVAAIVIPFLKGGKTVRFYTLIVGLIEIGLSIPLITEFKPGAGFQFVEKVKWIPSLGLNYYVGVDGISILMILLTVFLLPLTVLCSWTYIKKRVKEFHVALLLTTAACIGLFSVLNLVLFYIFWEAMLIPMFLIIAVWGGPRKKYASVKFFLYTLAGSVLLLVAIIAFYKSAGTFSIPELMKHKFGLTFQIFTFLAMALAFAIKVPMFPFHTWLPAAHVEAPTAGSVILASVLLKMGTYGFLRLCLPLAPEASVTLAPLMIVLSVISIIYGGFVALGQTDIKKLIAYSSVAHMGFVTLGIFMFNFRGIEGALMQMLNHGITTGALFMLVGALYERSHSREIEDNLGLSKYMPIYIGFFLLFALSSFAFPGTNSFVGEMLVLIGTFAKDVPLGLAVIPGALLAAAYMLRLTLKLAWGEPSKAKDWKDLTLREIVMLLPLAFFVIYIGVAPGIFLKTIDPSIKTLITHVEKNSNGKLINRHIIPSYGERQ</sequence>
<dbReference type="GO" id="GO:0042773">
    <property type="term" value="P:ATP synthesis coupled electron transport"/>
    <property type="evidence" value="ECO:0007669"/>
    <property type="project" value="InterPro"/>
</dbReference>
<feature type="transmembrane region" description="Helical" evidence="9">
    <location>
        <begin position="232"/>
        <end position="252"/>
    </location>
</feature>